<dbReference type="Proteomes" id="UP001632038">
    <property type="component" value="Unassembled WGS sequence"/>
</dbReference>
<protein>
    <submittedName>
        <fullName evidence="2">F-box protein skip5</fullName>
    </submittedName>
</protein>
<keyword evidence="3" id="KW-1185">Reference proteome</keyword>
<dbReference type="InterPro" id="IPR036047">
    <property type="entry name" value="F-box-like_dom_sf"/>
</dbReference>
<dbReference type="CDD" id="cd22163">
    <property type="entry name" value="F-box_AtSKIP5-like"/>
    <property type="match status" value="1"/>
</dbReference>
<dbReference type="Gene3D" id="1.20.1280.50">
    <property type="match status" value="1"/>
</dbReference>
<proteinExistence type="predicted"/>
<dbReference type="PANTHER" id="PTHR14695">
    <property type="entry name" value="SHC SH2-DOMAIN BINDING PROTEIN 1-RELATED"/>
    <property type="match status" value="1"/>
</dbReference>
<feature type="domain" description="F-box" evidence="1">
    <location>
        <begin position="32"/>
        <end position="70"/>
    </location>
</feature>
<reference evidence="3" key="1">
    <citation type="journal article" date="2024" name="IScience">
        <title>Strigolactones Initiate the Formation of Haustorium-like Structures in Castilleja.</title>
        <authorList>
            <person name="Buerger M."/>
            <person name="Peterson D."/>
            <person name="Chory J."/>
        </authorList>
    </citation>
    <scope>NUCLEOTIDE SEQUENCE [LARGE SCALE GENOMIC DNA]</scope>
</reference>
<dbReference type="EMBL" id="JAVIJP010000006">
    <property type="protein sequence ID" value="KAL3651868.1"/>
    <property type="molecule type" value="Genomic_DNA"/>
</dbReference>
<dbReference type="Pfam" id="PF12937">
    <property type="entry name" value="F-box-like"/>
    <property type="match status" value="1"/>
</dbReference>
<dbReference type="AlphaFoldDB" id="A0ABD3EBQ3"/>
<dbReference type="SUPFAM" id="SSF81383">
    <property type="entry name" value="F-box domain"/>
    <property type="match status" value="1"/>
</dbReference>
<dbReference type="PANTHER" id="PTHR14695:SF4">
    <property type="entry name" value="PROTEIN NESSUN DORMA"/>
    <property type="match status" value="1"/>
</dbReference>
<accession>A0ABD3EBQ3</accession>
<gene>
    <name evidence="2" type="primary">SKIP5</name>
    <name evidence="2" type="ORF">CASFOL_004870</name>
</gene>
<evidence type="ECO:0000259" key="1">
    <source>
        <dbReference type="Pfam" id="PF12937"/>
    </source>
</evidence>
<organism evidence="2 3">
    <name type="scientific">Castilleja foliolosa</name>
    <dbReference type="NCBI Taxonomy" id="1961234"/>
    <lineage>
        <taxon>Eukaryota</taxon>
        <taxon>Viridiplantae</taxon>
        <taxon>Streptophyta</taxon>
        <taxon>Embryophyta</taxon>
        <taxon>Tracheophyta</taxon>
        <taxon>Spermatophyta</taxon>
        <taxon>Magnoliopsida</taxon>
        <taxon>eudicotyledons</taxon>
        <taxon>Gunneridae</taxon>
        <taxon>Pentapetalae</taxon>
        <taxon>asterids</taxon>
        <taxon>lamiids</taxon>
        <taxon>Lamiales</taxon>
        <taxon>Orobanchaceae</taxon>
        <taxon>Pedicularideae</taxon>
        <taxon>Castillejinae</taxon>
        <taxon>Castilleja</taxon>
    </lineage>
</organism>
<dbReference type="InterPro" id="IPR045140">
    <property type="entry name" value="SHCBP1-like"/>
</dbReference>
<evidence type="ECO:0000313" key="2">
    <source>
        <dbReference type="EMBL" id="KAL3651868.1"/>
    </source>
</evidence>
<comment type="caution">
    <text evidence="2">The sequence shown here is derived from an EMBL/GenBank/DDBJ whole genome shotgun (WGS) entry which is preliminary data.</text>
</comment>
<sequence length="159" mass="18164">MEDSSKPKFRKLTENSKKSYDSHINNLDDGCLMLIFSFLSPIPDRYNTALICRRWNFLACHPRLWLRVDRSVKDLSQPGVYPNIETAVCAARPGDTILIAAGGIHLTSNIQIKKPICLMAHIICDSTNKKSIREQTGELIKYWRADQILVQSMQKRLGF</sequence>
<evidence type="ECO:0000313" key="3">
    <source>
        <dbReference type="Proteomes" id="UP001632038"/>
    </source>
</evidence>
<name>A0ABD3EBQ3_9LAMI</name>
<dbReference type="InterPro" id="IPR001810">
    <property type="entry name" value="F-box_dom"/>
</dbReference>